<name>A0A0G0K367_9BACT</name>
<keyword evidence="1" id="KW-0472">Membrane</keyword>
<dbReference type="AlphaFoldDB" id="A0A0G0K367"/>
<evidence type="ECO:0000313" key="2">
    <source>
        <dbReference type="EMBL" id="KKQ69915.1"/>
    </source>
</evidence>
<feature type="transmembrane region" description="Helical" evidence="1">
    <location>
        <begin position="53"/>
        <end position="71"/>
    </location>
</feature>
<evidence type="ECO:0008006" key="4">
    <source>
        <dbReference type="Google" id="ProtNLM"/>
    </source>
</evidence>
<organism evidence="2 3">
    <name type="scientific">Candidatus Falkowbacteria bacterium GW2011_GWE1_38_31</name>
    <dbReference type="NCBI Taxonomy" id="1618638"/>
    <lineage>
        <taxon>Bacteria</taxon>
        <taxon>Candidatus Falkowiibacteriota</taxon>
    </lineage>
</organism>
<evidence type="ECO:0000256" key="1">
    <source>
        <dbReference type="SAM" id="Phobius"/>
    </source>
</evidence>
<feature type="transmembrane region" description="Helical" evidence="1">
    <location>
        <begin position="20"/>
        <end position="39"/>
    </location>
</feature>
<comment type="caution">
    <text evidence="2">The sequence shown here is derived from an EMBL/GenBank/DDBJ whole genome shotgun (WGS) entry which is preliminary data.</text>
</comment>
<evidence type="ECO:0000313" key="3">
    <source>
        <dbReference type="Proteomes" id="UP000034022"/>
    </source>
</evidence>
<dbReference type="EMBL" id="LBUU01000008">
    <property type="protein sequence ID" value="KKQ69915.1"/>
    <property type="molecule type" value="Genomic_DNA"/>
</dbReference>
<proteinExistence type="predicted"/>
<gene>
    <name evidence="2" type="ORF">US91_C0008G0035</name>
</gene>
<keyword evidence="1" id="KW-0812">Transmembrane</keyword>
<dbReference type="Proteomes" id="UP000034022">
    <property type="component" value="Unassembled WGS sequence"/>
</dbReference>
<protein>
    <recommendedName>
        <fullName evidence="4">Succinate dehydrogenase</fullName>
    </recommendedName>
</protein>
<keyword evidence="1" id="KW-1133">Transmembrane helix</keyword>
<reference evidence="2 3" key="1">
    <citation type="journal article" date="2015" name="Nature">
        <title>rRNA introns, odd ribosomes, and small enigmatic genomes across a large radiation of phyla.</title>
        <authorList>
            <person name="Brown C.T."/>
            <person name="Hug L.A."/>
            <person name="Thomas B.C."/>
            <person name="Sharon I."/>
            <person name="Castelle C.J."/>
            <person name="Singh A."/>
            <person name="Wilkins M.J."/>
            <person name="Williams K.H."/>
            <person name="Banfield J.F."/>
        </authorList>
    </citation>
    <scope>NUCLEOTIDE SEQUENCE [LARGE SCALE GENOMIC DNA]</scope>
</reference>
<sequence length="72" mass="8794">MTRKEEKYDNVKRIKSFKDFCLFCLLPFLLMYFLVSVFIRDGFELFVSVTNKFVAYLFVLLFIIVVWLFIFK</sequence>
<accession>A0A0G0K367</accession>